<keyword evidence="4" id="KW-0472">Membrane</keyword>
<organism evidence="8 9">
    <name type="scientific">Arachidicoccus ginsenosidivorans</name>
    <dbReference type="NCBI Taxonomy" id="496057"/>
    <lineage>
        <taxon>Bacteria</taxon>
        <taxon>Pseudomonadati</taxon>
        <taxon>Bacteroidota</taxon>
        <taxon>Chitinophagia</taxon>
        <taxon>Chitinophagales</taxon>
        <taxon>Chitinophagaceae</taxon>
        <taxon>Arachidicoccus</taxon>
    </lineage>
</organism>
<evidence type="ECO:0000256" key="2">
    <source>
        <dbReference type="ARBA" id="ARBA00006275"/>
    </source>
</evidence>
<keyword evidence="6" id="KW-0175">Coiled coil</keyword>
<dbReference type="InterPro" id="IPR011990">
    <property type="entry name" value="TPR-like_helical_dom_sf"/>
</dbReference>
<comment type="subcellular location">
    <subcellularLocation>
        <location evidence="1">Cell outer membrane</location>
    </subcellularLocation>
</comment>
<feature type="coiled-coil region" evidence="6">
    <location>
        <begin position="65"/>
        <end position="92"/>
    </location>
</feature>
<feature type="domain" description="RagB/SusD" evidence="7">
    <location>
        <begin position="391"/>
        <end position="552"/>
    </location>
</feature>
<protein>
    <submittedName>
        <fullName evidence="8">RagB/SusD family nutrient uptake outer membrane protein</fullName>
    </submittedName>
</protein>
<keyword evidence="3" id="KW-0732">Signal</keyword>
<dbReference type="KEGG" id="agi:FSB73_23075"/>
<accession>A0A5B8VSJ5</accession>
<evidence type="ECO:0000256" key="1">
    <source>
        <dbReference type="ARBA" id="ARBA00004442"/>
    </source>
</evidence>
<dbReference type="Gene3D" id="1.25.40.390">
    <property type="match status" value="1"/>
</dbReference>
<keyword evidence="5" id="KW-0998">Cell outer membrane</keyword>
<reference evidence="8 9" key="1">
    <citation type="journal article" date="2017" name="Int. J. Syst. Evol. Microbiol.">
        <title>Arachidicoccus ginsenosidivorans sp. nov., with ginsenoside-converting activity isolated from ginseng cultivating soil.</title>
        <authorList>
            <person name="Siddiqi M.Z."/>
            <person name="Aslam Z."/>
            <person name="Im W.T."/>
        </authorList>
    </citation>
    <scope>NUCLEOTIDE SEQUENCE [LARGE SCALE GENOMIC DNA]</scope>
    <source>
        <strain evidence="8 9">Gsoil 809</strain>
    </source>
</reference>
<name>A0A5B8VSJ5_9BACT</name>
<dbReference type="Proteomes" id="UP000321291">
    <property type="component" value="Chromosome"/>
</dbReference>
<dbReference type="InterPro" id="IPR012944">
    <property type="entry name" value="SusD_RagB_dom"/>
</dbReference>
<dbReference type="OrthoDB" id="1035036at2"/>
<gene>
    <name evidence="8" type="ORF">FSB73_23075</name>
</gene>
<dbReference type="AlphaFoldDB" id="A0A5B8VSJ5"/>
<dbReference type="EMBL" id="CP042434">
    <property type="protein sequence ID" value="QEC74409.1"/>
    <property type="molecule type" value="Genomic_DNA"/>
</dbReference>
<evidence type="ECO:0000256" key="5">
    <source>
        <dbReference type="ARBA" id="ARBA00023237"/>
    </source>
</evidence>
<dbReference type="Pfam" id="PF07980">
    <property type="entry name" value="SusD_RagB"/>
    <property type="match status" value="1"/>
</dbReference>
<comment type="similarity">
    <text evidence="2">Belongs to the SusD family.</text>
</comment>
<evidence type="ECO:0000313" key="9">
    <source>
        <dbReference type="Proteomes" id="UP000321291"/>
    </source>
</evidence>
<proteinExistence type="inferred from homology"/>
<evidence type="ECO:0000256" key="6">
    <source>
        <dbReference type="SAM" id="Coils"/>
    </source>
</evidence>
<dbReference type="PROSITE" id="PS51257">
    <property type="entry name" value="PROKAR_LIPOPROTEIN"/>
    <property type="match status" value="1"/>
</dbReference>
<dbReference type="GO" id="GO:0009279">
    <property type="term" value="C:cell outer membrane"/>
    <property type="evidence" value="ECO:0007669"/>
    <property type="project" value="UniProtKB-SubCell"/>
</dbReference>
<keyword evidence="9" id="KW-1185">Reference proteome</keyword>
<evidence type="ECO:0000256" key="4">
    <source>
        <dbReference type="ARBA" id="ARBA00023136"/>
    </source>
</evidence>
<evidence type="ECO:0000313" key="8">
    <source>
        <dbReference type="EMBL" id="QEC74409.1"/>
    </source>
</evidence>
<evidence type="ECO:0000259" key="7">
    <source>
        <dbReference type="Pfam" id="PF07980"/>
    </source>
</evidence>
<evidence type="ECO:0000256" key="3">
    <source>
        <dbReference type="ARBA" id="ARBA00022729"/>
    </source>
</evidence>
<sequence>MKINNLLLAFSFIVLLGTSCKKMIDEETKDVVEQKNMYKNLYDADAAIIGLYGQFQQLAAQHVVLNELRADLMTVTANADDYLKQIENHEAKLGNPYIDPKPYYKVILACNDMLYHFDIMVQNKILDNTEYGVRYADVASIRNWVYLQLGIQFGHVPYITTPIQDVQTLDAVVNSGKYAPISFDQLLDSLVSVQQQLAILSPYPEGSSLITTVDGYSTGRFFINKEVMLGKLYLWRGKGDDYHNAAIAFKSVMETGGTGDYYTYRMTGASKGDNNDLAVGYIRYQEENEGSLVDNNSQGWRSIFAREEDQLFDREWIWYLPYSTLFKPENPFMKLFSSTQGSYLLKPSVQAIDNWNNQLQKNDFPYDARGVKFSYNIVNGQPEIMKYQFNPNAQKWFLYRAGELHLDFAEAANRDGHPAIADAILNQGIQPSLGNAIIDQGIPYVFDARKSSNPSIAGDWYLNAGVRGRANLYSVPVESGSTISIEDHITNERALELAFEGKRWSDLLRIALRRKDPSYLADKVYQKLIKENNPNATAVRAKLMNQQNWYLPFKW</sequence>
<dbReference type="SUPFAM" id="SSF48452">
    <property type="entry name" value="TPR-like"/>
    <property type="match status" value="1"/>
</dbReference>